<sequence length="244" mass="28062">MFDKFADWLRQTAFFSTAIDIARQTLPEPALIWLRTQMVRNLRGTPGEVFSEIYRRNVWGYKETASGGGSTLHNTQRVRESLPGLVGDLGIRTLLDLPCGDFHWLSKIELPISRYIGGDIVPELIARTGDQYSRPDRTFLRIDLCNDPLPEADLLLCRDCFIHLSEEMIFQAIDNIRRSNIKYLLTTTYPAGRNRAIRTGDFFSIDLSAPPYNFPPPIKVLDDYVPPFDRRQLALWEIESLRKV</sequence>
<evidence type="ECO:0000313" key="1">
    <source>
        <dbReference type="EMBL" id="OSJ28313.1"/>
    </source>
</evidence>
<evidence type="ECO:0000313" key="2">
    <source>
        <dbReference type="Proteomes" id="UP000193335"/>
    </source>
</evidence>
<reference evidence="1 2" key="1">
    <citation type="submission" date="2017-03" db="EMBL/GenBank/DDBJ databases">
        <title>Whole genome sequences of fourteen strains of Bradyrhizobium canariense and one strain of Bradyrhizobium japonicum isolated from Lupinus (Papilionoideae: Genisteae) species in Algeria.</title>
        <authorList>
            <person name="Crovadore J."/>
            <person name="Chekireb D."/>
            <person name="Brachmann A."/>
            <person name="Chablais R."/>
            <person name="Cochard B."/>
            <person name="Lefort F."/>
        </authorList>
    </citation>
    <scope>NUCLEOTIDE SEQUENCE [LARGE SCALE GENOMIC DNA]</scope>
    <source>
        <strain evidence="1 2">UBMA197</strain>
    </source>
</reference>
<proteinExistence type="predicted"/>
<evidence type="ECO:0008006" key="3">
    <source>
        <dbReference type="Google" id="ProtNLM"/>
    </source>
</evidence>
<comment type="caution">
    <text evidence="1">The sequence shown here is derived from an EMBL/GenBank/DDBJ whole genome shotgun (WGS) entry which is preliminary data.</text>
</comment>
<dbReference type="EMBL" id="NAFL01000270">
    <property type="protein sequence ID" value="OSJ28313.1"/>
    <property type="molecule type" value="Genomic_DNA"/>
</dbReference>
<protein>
    <recommendedName>
        <fullName evidence="3">Class I SAM-dependent methyltransferase</fullName>
    </recommendedName>
</protein>
<dbReference type="Gene3D" id="3.40.50.150">
    <property type="entry name" value="Vaccinia Virus protein VP39"/>
    <property type="match status" value="1"/>
</dbReference>
<name>A0A1Y2JIN2_BRAJP</name>
<organism evidence="1 2">
    <name type="scientific">Bradyrhizobium japonicum</name>
    <dbReference type="NCBI Taxonomy" id="375"/>
    <lineage>
        <taxon>Bacteria</taxon>
        <taxon>Pseudomonadati</taxon>
        <taxon>Pseudomonadota</taxon>
        <taxon>Alphaproteobacteria</taxon>
        <taxon>Hyphomicrobiales</taxon>
        <taxon>Nitrobacteraceae</taxon>
        <taxon>Bradyrhizobium</taxon>
    </lineage>
</organism>
<dbReference type="AlphaFoldDB" id="A0A1Y2JIN2"/>
<accession>A0A1Y2JIN2</accession>
<dbReference type="SUPFAM" id="SSF53335">
    <property type="entry name" value="S-adenosyl-L-methionine-dependent methyltransferases"/>
    <property type="match status" value="1"/>
</dbReference>
<gene>
    <name evidence="1" type="ORF">BSZ19_30740</name>
</gene>
<dbReference type="InterPro" id="IPR029063">
    <property type="entry name" value="SAM-dependent_MTases_sf"/>
</dbReference>
<dbReference type="RefSeq" id="WP_144030808.1">
    <property type="nucleotide sequence ID" value="NZ_NAFL01000270.1"/>
</dbReference>
<dbReference type="Proteomes" id="UP000193335">
    <property type="component" value="Unassembled WGS sequence"/>
</dbReference>